<gene>
    <name evidence="2" type="ORF">G3M58_14960</name>
</gene>
<evidence type="ECO:0000256" key="1">
    <source>
        <dbReference type="SAM" id="MobiDB-lite"/>
    </source>
</evidence>
<evidence type="ECO:0000313" key="2">
    <source>
        <dbReference type="EMBL" id="NEE07747.1"/>
    </source>
</evidence>
<feature type="region of interest" description="Disordered" evidence="1">
    <location>
        <begin position="37"/>
        <end position="61"/>
    </location>
</feature>
<dbReference type="EMBL" id="JAAGMN010001517">
    <property type="protein sequence ID" value="NEE07747.1"/>
    <property type="molecule type" value="Genomic_DNA"/>
</dbReference>
<accession>A0A6G3WQM7</accession>
<feature type="non-terminal residue" evidence="2">
    <location>
        <position position="61"/>
    </location>
</feature>
<dbReference type="AlphaFoldDB" id="A0A6G3WQM7"/>
<name>A0A6G3WQM7_9ACTN</name>
<proteinExistence type="predicted"/>
<organism evidence="2">
    <name type="scientific">Streptomyces sp. SID7499</name>
    <dbReference type="NCBI Taxonomy" id="2706086"/>
    <lineage>
        <taxon>Bacteria</taxon>
        <taxon>Bacillati</taxon>
        <taxon>Actinomycetota</taxon>
        <taxon>Actinomycetes</taxon>
        <taxon>Kitasatosporales</taxon>
        <taxon>Streptomycetaceae</taxon>
        <taxon>Streptomyces</taxon>
    </lineage>
</organism>
<comment type="caution">
    <text evidence="2">The sequence shown here is derived from an EMBL/GenBank/DDBJ whole genome shotgun (WGS) entry which is preliminary data.</text>
</comment>
<protein>
    <submittedName>
        <fullName evidence="2">Uncharacterized protein</fullName>
    </submittedName>
</protein>
<sequence length="61" mass="6634">MDVSSSTVVWEQTLDELRETFLRCGAFREVRVHYLHEDPDGAPGVSTGPGPPAAPLRSPAQ</sequence>
<reference evidence="2" key="1">
    <citation type="submission" date="2020-01" db="EMBL/GenBank/DDBJ databases">
        <title>Insect and environment-associated Actinomycetes.</title>
        <authorList>
            <person name="Currrie C."/>
            <person name="Chevrette M."/>
            <person name="Carlson C."/>
            <person name="Stubbendieck R."/>
            <person name="Wendt-Pienkowski E."/>
        </authorList>
    </citation>
    <scope>NUCLEOTIDE SEQUENCE</scope>
    <source>
        <strain evidence="2">SID7499</strain>
    </source>
</reference>